<comment type="subcellular location">
    <subcellularLocation>
        <location evidence="1">Nucleus</location>
    </subcellularLocation>
</comment>
<feature type="compositionally biased region" description="Basic and acidic residues" evidence="5">
    <location>
        <begin position="104"/>
        <end position="129"/>
    </location>
</feature>
<dbReference type="GO" id="GO:0006325">
    <property type="term" value="P:chromatin organization"/>
    <property type="evidence" value="ECO:0007669"/>
    <property type="project" value="TreeGrafter"/>
</dbReference>
<dbReference type="InterPro" id="IPR000079">
    <property type="entry name" value="HMGN_fam"/>
</dbReference>
<dbReference type="PANTHER" id="PTHR23087:SF12">
    <property type="entry name" value="NON-HISTONE CHROMOSOMAL PROTEIN HMG-14"/>
    <property type="match status" value="1"/>
</dbReference>
<feature type="compositionally biased region" description="Basic residues" evidence="5">
    <location>
        <begin position="93"/>
        <end position="102"/>
    </location>
</feature>
<dbReference type="GO" id="GO:0000785">
    <property type="term" value="C:chromatin"/>
    <property type="evidence" value="ECO:0007669"/>
    <property type="project" value="InterPro"/>
</dbReference>
<evidence type="ECO:0000256" key="5">
    <source>
        <dbReference type="SAM" id="MobiDB-lite"/>
    </source>
</evidence>
<protein>
    <recommendedName>
        <fullName evidence="9">Non-histone chromosomal protein HMG-14</fullName>
    </recommendedName>
</protein>
<gene>
    <name evidence="7" type="ORF">JRQ81_020089</name>
</gene>
<evidence type="ECO:0000313" key="7">
    <source>
        <dbReference type="EMBL" id="KAJ7320578.1"/>
    </source>
</evidence>
<sequence>MRHLWPPPLALALARLLQVNAAEEEVSMNDGVVIAVGLIRRAPGCKLMLYFYGLFLFQPKRRSARLSAKPVVAKVETKPKKPVSKDKSEEKKGHPKGKKGPKGKQTEEIKEDEVKDSLPAENGEAKNDDVPVADAAGEKETKSE</sequence>
<comment type="caution">
    <text evidence="7">The sequence shown here is derived from an EMBL/GenBank/DDBJ whole genome shotgun (WGS) entry which is preliminary data.</text>
</comment>
<evidence type="ECO:0000313" key="8">
    <source>
        <dbReference type="Proteomes" id="UP001142489"/>
    </source>
</evidence>
<dbReference type="AlphaFoldDB" id="A0A9Q0XNU8"/>
<evidence type="ECO:0000256" key="2">
    <source>
        <dbReference type="ARBA" id="ARBA00007696"/>
    </source>
</evidence>
<dbReference type="OrthoDB" id="9634157at2759"/>
<dbReference type="SMART" id="SM00527">
    <property type="entry name" value="HMG17"/>
    <property type="match status" value="1"/>
</dbReference>
<feature type="region of interest" description="Disordered" evidence="5">
    <location>
        <begin position="65"/>
        <end position="144"/>
    </location>
</feature>
<keyword evidence="4" id="KW-0539">Nucleus</keyword>
<dbReference type="GO" id="GO:0005634">
    <property type="term" value="C:nucleus"/>
    <property type="evidence" value="ECO:0007669"/>
    <property type="project" value="UniProtKB-SubCell"/>
</dbReference>
<evidence type="ECO:0008006" key="9">
    <source>
        <dbReference type="Google" id="ProtNLM"/>
    </source>
</evidence>
<proteinExistence type="inferred from homology"/>
<dbReference type="GO" id="GO:0031492">
    <property type="term" value="F:nucleosomal DNA binding"/>
    <property type="evidence" value="ECO:0007669"/>
    <property type="project" value="InterPro"/>
</dbReference>
<dbReference type="PROSITE" id="PS00355">
    <property type="entry name" value="HMG14_17"/>
    <property type="match status" value="1"/>
</dbReference>
<name>A0A9Q0XNU8_9SAUR</name>
<comment type="similarity">
    <text evidence="2">Belongs to the HMGN family.</text>
</comment>
<organism evidence="7 8">
    <name type="scientific">Phrynocephalus forsythii</name>
    <dbReference type="NCBI Taxonomy" id="171643"/>
    <lineage>
        <taxon>Eukaryota</taxon>
        <taxon>Metazoa</taxon>
        <taxon>Chordata</taxon>
        <taxon>Craniata</taxon>
        <taxon>Vertebrata</taxon>
        <taxon>Euteleostomi</taxon>
        <taxon>Lepidosauria</taxon>
        <taxon>Squamata</taxon>
        <taxon>Bifurcata</taxon>
        <taxon>Unidentata</taxon>
        <taxon>Episquamata</taxon>
        <taxon>Toxicofera</taxon>
        <taxon>Iguania</taxon>
        <taxon>Acrodonta</taxon>
        <taxon>Agamidae</taxon>
        <taxon>Agaminae</taxon>
        <taxon>Phrynocephalus</taxon>
    </lineage>
</organism>
<dbReference type="PANTHER" id="PTHR23087">
    <property type="entry name" value="NONHISTONE CHROMOSOMAL PROTEIN HMG"/>
    <property type="match status" value="1"/>
</dbReference>
<evidence type="ECO:0000256" key="1">
    <source>
        <dbReference type="ARBA" id="ARBA00004123"/>
    </source>
</evidence>
<feature type="chain" id="PRO_5040306905" description="Non-histone chromosomal protein HMG-14" evidence="6">
    <location>
        <begin position="22"/>
        <end position="144"/>
    </location>
</feature>
<dbReference type="EMBL" id="JAPFRF010000010">
    <property type="protein sequence ID" value="KAJ7320578.1"/>
    <property type="molecule type" value="Genomic_DNA"/>
</dbReference>
<feature type="signal peptide" evidence="6">
    <location>
        <begin position="1"/>
        <end position="21"/>
    </location>
</feature>
<dbReference type="Proteomes" id="UP001142489">
    <property type="component" value="Unassembled WGS sequence"/>
</dbReference>
<evidence type="ECO:0000256" key="4">
    <source>
        <dbReference type="ARBA" id="ARBA00023242"/>
    </source>
</evidence>
<evidence type="ECO:0000256" key="6">
    <source>
        <dbReference type="SAM" id="SignalP"/>
    </source>
</evidence>
<dbReference type="PRINTS" id="PR00925">
    <property type="entry name" value="NONHISHMG17"/>
</dbReference>
<reference evidence="7" key="1">
    <citation type="journal article" date="2023" name="DNA Res.">
        <title>Chromosome-level genome assembly of Phrynocephalus forsythii using third-generation DNA sequencing and Hi-C analysis.</title>
        <authorList>
            <person name="Qi Y."/>
            <person name="Zhao W."/>
            <person name="Zhao Y."/>
            <person name="Niu C."/>
            <person name="Cao S."/>
            <person name="Zhang Y."/>
        </authorList>
    </citation>
    <scope>NUCLEOTIDE SEQUENCE</scope>
    <source>
        <tissue evidence="7">Muscle</tissue>
    </source>
</reference>
<keyword evidence="6" id="KW-0732">Signal</keyword>
<dbReference type="Pfam" id="PF01101">
    <property type="entry name" value="HMG14_17"/>
    <property type="match status" value="1"/>
</dbReference>
<accession>A0A9Q0XNU8</accession>
<keyword evidence="8" id="KW-1185">Reference proteome</keyword>
<keyword evidence="3" id="KW-0238">DNA-binding</keyword>
<evidence type="ECO:0000256" key="3">
    <source>
        <dbReference type="ARBA" id="ARBA00023125"/>
    </source>
</evidence>
<feature type="compositionally biased region" description="Basic and acidic residues" evidence="5">
    <location>
        <begin position="75"/>
        <end position="92"/>
    </location>
</feature>